<proteinExistence type="predicted"/>
<dbReference type="AlphaFoldDB" id="A0AAW1UC48"/>
<sequence>MPLGQFIRTSFGRSTDVPANKQREVLLTNCCIESDADAIGKNSVTEDVDKVNDIREVSVNTVDITKSELKIVIAEDVGKVSGFECNWGCKRDVPERKIEVVIGDGCDDRSMGSLLLVHMNENGSNDRLSVLYFNIQGVCNKCNQVVIFLASQDNPKGWSNISSYRHGQRSRGGVLVLSKDSSCGMAGRINSLSIEFDCEVAAAQFYSCNVVIIDLYSSPSGSFFYYVRELGAEISKKFAGAHMSDSDQAEDVPRGIGFSFVAVSQVQVTDSIVSLKNSGSVDYYGLSVVLPWYFWCRLGHFQSMNAF</sequence>
<name>A0AAW1UC48_9CUCU</name>
<dbReference type="Proteomes" id="UP001431783">
    <property type="component" value="Unassembled WGS sequence"/>
</dbReference>
<evidence type="ECO:0000313" key="2">
    <source>
        <dbReference type="Proteomes" id="UP001431783"/>
    </source>
</evidence>
<protein>
    <submittedName>
        <fullName evidence="1">Uncharacterized protein</fullName>
    </submittedName>
</protein>
<reference evidence="1 2" key="1">
    <citation type="submission" date="2023-03" db="EMBL/GenBank/DDBJ databases">
        <title>Genome insight into feeding habits of ladybird beetles.</title>
        <authorList>
            <person name="Li H.-S."/>
            <person name="Huang Y.-H."/>
            <person name="Pang H."/>
        </authorList>
    </citation>
    <scope>NUCLEOTIDE SEQUENCE [LARGE SCALE GENOMIC DNA]</scope>
    <source>
        <strain evidence="1">SYSU_2023b</strain>
        <tissue evidence="1">Whole body</tissue>
    </source>
</reference>
<gene>
    <name evidence="1" type="ORF">WA026_011849</name>
</gene>
<keyword evidence="2" id="KW-1185">Reference proteome</keyword>
<comment type="caution">
    <text evidence="1">The sequence shown here is derived from an EMBL/GenBank/DDBJ whole genome shotgun (WGS) entry which is preliminary data.</text>
</comment>
<organism evidence="1 2">
    <name type="scientific">Henosepilachna vigintioctopunctata</name>
    <dbReference type="NCBI Taxonomy" id="420089"/>
    <lineage>
        <taxon>Eukaryota</taxon>
        <taxon>Metazoa</taxon>
        <taxon>Ecdysozoa</taxon>
        <taxon>Arthropoda</taxon>
        <taxon>Hexapoda</taxon>
        <taxon>Insecta</taxon>
        <taxon>Pterygota</taxon>
        <taxon>Neoptera</taxon>
        <taxon>Endopterygota</taxon>
        <taxon>Coleoptera</taxon>
        <taxon>Polyphaga</taxon>
        <taxon>Cucujiformia</taxon>
        <taxon>Coccinelloidea</taxon>
        <taxon>Coccinellidae</taxon>
        <taxon>Epilachninae</taxon>
        <taxon>Epilachnini</taxon>
        <taxon>Henosepilachna</taxon>
    </lineage>
</organism>
<dbReference type="EMBL" id="JARQZJ010000065">
    <property type="protein sequence ID" value="KAK9880609.1"/>
    <property type="molecule type" value="Genomic_DNA"/>
</dbReference>
<evidence type="ECO:0000313" key="1">
    <source>
        <dbReference type="EMBL" id="KAK9880609.1"/>
    </source>
</evidence>
<accession>A0AAW1UC48</accession>